<dbReference type="Pfam" id="PF00378">
    <property type="entry name" value="ECH_1"/>
    <property type="match status" value="1"/>
</dbReference>
<dbReference type="InterPro" id="IPR001753">
    <property type="entry name" value="Enoyl-CoA_hydra/iso"/>
</dbReference>
<dbReference type="PROSITE" id="PS00166">
    <property type="entry name" value="ENOYL_COA_HYDRATASE"/>
    <property type="match status" value="1"/>
</dbReference>
<dbReference type="SUPFAM" id="SSF52096">
    <property type="entry name" value="ClpP/crotonase"/>
    <property type="match status" value="1"/>
</dbReference>
<proteinExistence type="inferred from homology"/>
<dbReference type="Gene3D" id="3.90.226.10">
    <property type="entry name" value="2-enoyl-CoA Hydratase, Chain A, domain 1"/>
    <property type="match status" value="1"/>
</dbReference>
<reference evidence="4 5" key="1">
    <citation type="submission" date="2020-04" db="EMBL/GenBank/DDBJ databases">
        <title>Novel species.</title>
        <authorList>
            <person name="Teo W.F.A."/>
            <person name="Lipun K."/>
            <person name="Srisuk N."/>
            <person name="Duangmal K."/>
        </authorList>
    </citation>
    <scope>NUCLEOTIDE SEQUENCE [LARGE SCALE GENOMIC DNA]</scope>
    <source>
        <strain evidence="4 5">K13G38</strain>
    </source>
</reference>
<dbReference type="RefSeq" id="WP_168510945.1">
    <property type="nucleotide sequence ID" value="NZ_JAAXLS010000001.1"/>
</dbReference>
<dbReference type="InterPro" id="IPR029045">
    <property type="entry name" value="ClpP/crotonase-like_dom_sf"/>
</dbReference>
<organism evidence="4 5">
    <name type="scientific">Amycolatopsis acididurans</name>
    <dbReference type="NCBI Taxonomy" id="2724524"/>
    <lineage>
        <taxon>Bacteria</taxon>
        <taxon>Bacillati</taxon>
        <taxon>Actinomycetota</taxon>
        <taxon>Actinomycetes</taxon>
        <taxon>Pseudonocardiales</taxon>
        <taxon>Pseudonocardiaceae</taxon>
        <taxon>Amycolatopsis</taxon>
    </lineage>
</organism>
<dbReference type="NCBIfam" id="NF006105">
    <property type="entry name" value="PRK08257.1-4"/>
    <property type="match status" value="1"/>
</dbReference>
<feature type="domain" description="Thiolase-like protein type 1 additional C-terminal" evidence="3">
    <location>
        <begin position="426"/>
        <end position="508"/>
    </location>
</feature>
<evidence type="ECO:0000259" key="3">
    <source>
        <dbReference type="Pfam" id="PF18313"/>
    </source>
</evidence>
<evidence type="ECO:0000256" key="2">
    <source>
        <dbReference type="RuleBase" id="RU003707"/>
    </source>
</evidence>
<dbReference type="CDD" id="cd06558">
    <property type="entry name" value="crotonase-like"/>
    <property type="match status" value="1"/>
</dbReference>
<dbReference type="InterPro" id="IPR018376">
    <property type="entry name" value="Enoyl-CoA_hyd/isom_CS"/>
</dbReference>
<name>A0ABX1J0I4_9PSEU</name>
<dbReference type="EMBL" id="JAAXLS010000001">
    <property type="protein sequence ID" value="NKQ51781.1"/>
    <property type="molecule type" value="Genomic_DNA"/>
</dbReference>
<dbReference type="Proteomes" id="UP000715441">
    <property type="component" value="Unassembled WGS sequence"/>
</dbReference>
<accession>A0ABX1J0I4</accession>
<dbReference type="Gene3D" id="2.40.50.840">
    <property type="match status" value="1"/>
</dbReference>
<comment type="similarity">
    <text evidence="1 2">Belongs to the enoyl-CoA hydratase/isomerase family.</text>
</comment>
<dbReference type="Pfam" id="PF18313">
    <property type="entry name" value="TLP1_add_C"/>
    <property type="match status" value="1"/>
</dbReference>
<dbReference type="InterPro" id="IPR040771">
    <property type="entry name" value="TLP1_add_C"/>
</dbReference>
<sequence length="776" mass="83090">MPHTGLDPRTPVIVGVGQFAERLDEPGYQRLSAVDIAARAARAAIGDTGAGEQAVVAAIDTMAGVRQFEISSPIATAPLGRSDNYPRSVARRIGAAPARAVLEVVGGQGPQHLVTEFAGAIADGRHEAVLLFGSEAMSTARKFAGAEDEPDFTEHVEGDLEDRGYGIDGMSTRQLVAHGLAEPPAQYALFDNARRARLKQTREEYAQAMGELFAPFTRVAAANPYAATPVERTAAELVTPTATNRLVVDPYTRYVMAREKVNQGASVLIMSVALARRLGVPEQKWVFLHGHADLRERGLMERQDLSRGPAAVMAAEHALKVAGIGLPDVATFDLYSCFPSPVFIVSEGLGLDPDDPRGLTVTGGLPFFGGPGNNYSMHAIAETVRRMRAAPGAFGFVGANGGCLSKYSAGVYSTTPVEWRPGSDAELQREIDSWPAVDQARHPGGWATIETYTVTRGADGTRTGLVIGRLEADGRRFVARTERGDDETLDLLTEGEPVGERVHVRSSGSGNRVAVRHKRLVRKRPALRAEYDHVRVHRDGHRLDVTITRPGANESLRPEANAELDEIFDAYFADPGLWVAIVTGAGERAFAAGHELGQVAGFRPDWLPVTGYAGLTSRGELPKPVIAAVEGDALGAGFDIALACHFLVAAETARFGYPEVRAGLVPTGGLARLPRTLPPNLANEVLLAGRRLSAAEAHAHGLVNRTAAPGRALETARQLADDLLQASPTAIRISLRLMTEPDPESAPALDDLMTTDDAFEGVNALARNRKPQWRNR</sequence>
<evidence type="ECO:0000256" key="1">
    <source>
        <dbReference type="ARBA" id="ARBA00005254"/>
    </source>
</evidence>
<keyword evidence="5" id="KW-1185">Reference proteome</keyword>
<dbReference type="PANTHER" id="PTHR11941">
    <property type="entry name" value="ENOYL-COA HYDRATASE-RELATED"/>
    <property type="match status" value="1"/>
</dbReference>
<comment type="caution">
    <text evidence="4">The sequence shown here is derived from an EMBL/GenBank/DDBJ whole genome shotgun (WGS) entry which is preliminary data.</text>
</comment>
<gene>
    <name evidence="4" type="ORF">HFP15_02665</name>
</gene>
<dbReference type="SUPFAM" id="SSF53901">
    <property type="entry name" value="Thiolase-like"/>
    <property type="match status" value="1"/>
</dbReference>
<protein>
    <submittedName>
        <fullName evidence="4">Acetyl-CoA acetyltransferase</fullName>
    </submittedName>
</protein>
<dbReference type="PANTHER" id="PTHR11941:SF54">
    <property type="entry name" value="ENOYL-COA HYDRATASE, MITOCHONDRIAL"/>
    <property type="match status" value="1"/>
</dbReference>
<dbReference type="Gene3D" id="3.40.47.10">
    <property type="match status" value="1"/>
</dbReference>
<dbReference type="InterPro" id="IPR016039">
    <property type="entry name" value="Thiolase-like"/>
</dbReference>
<evidence type="ECO:0000313" key="4">
    <source>
        <dbReference type="EMBL" id="NKQ51781.1"/>
    </source>
</evidence>
<evidence type="ECO:0000313" key="5">
    <source>
        <dbReference type="Proteomes" id="UP000715441"/>
    </source>
</evidence>